<evidence type="ECO:0000256" key="3">
    <source>
        <dbReference type="ARBA" id="ARBA00022679"/>
    </source>
</evidence>
<evidence type="ECO:0000256" key="1">
    <source>
        <dbReference type="ARBA" id="ARBA00009995"/>
    </source>
</evidence>
<dbReference type="FunFam" id="3.40.50.2000:FF:000021">
    <property type="entry name" value="UDP-glucuronosyltransferase"/>
    <property type="match status" value="1"/>
</dbReference>
<dbReference type="EC" id="2.4.1.-" evidence="6"/>
<reference evidence="6 7" key="1">
    <citation type="journal article" date="2007" name="Nature">
        <title>Evolution of genes and genomes on the Drosophila phylogeny.</title>
        <authorList>
            <consortium name="Drosophila 12 Genomes Consortium"/>
            <person name="Clark A.G."/>
            <person name="Eisen M.B."/>
            <person name="Smith D.R."/>
            <person name="Bergman C.M."/>
            <person name="Oliver B."/>
            <person name="Markow T.A."/>
            <person name="Kaufman T.C."/>
            <person name="Kellis M."/>
            <person name="Gelbart W."/>
            <person name="Iyer V.N."/>
            <person name="Pollard D.A."/>
            <person name="Sackton T.B."/>
            <person name="Larracuente A.M."/>
            <person name="Singh N.D."/>
            <person name="Abad J.P."/>
            <person name="Abt D.N."/>
            <person name="Adryan B."/>
            <person name="Aguade M."/>
            <person name="Akashi H."/>
            <person name="Anderson W.W."/>
            <person name="Aquadro C.F."/>
            <person name="Ardell D.H."/>
            <person name="Arguello R."/>
            <person name="Artieri C.G."/>
            <person name="Barbash D.A."/>
            <person name="Barker D."/>
            <person name="Barsanti P."/>
            <person name="Batterham P."/>
            <person name="Batzoglou S."/>
            <person name="Begun D."/>
            <person name="Bhutkar A."/>
            <person name="Blanco E."/>
            <person name="Bosak S.A."/>
            <person name="Bradley R.K."/>
            <person name="Brand A.D."/>
            <person name="Brent M.R."/>
            <person name="Brooks A.N."/>
            <person name="Brown R.H."/>
            <person name="Butlin R.K."/>
            <person name="Caggese C."/>
            <person name="Calvi B.R."/>
            <person name="Bernardo de Carvalho A."/>
            <person name="Caspi A."/>
            <person name="Castrezana S."/>
            <person name="Celniker S.E."/>
            <person name="Chang J.L."/>
            <person name="Chapple C."/>
            <person name="Chatterji S."/>
            <person name="Chinwalla A."/>
            <person name="Civetta A."/>
            <person name="Clifton S.W."/>
            <person name="Comeron J.M."/>
            <person name="Costello J.C."/>
            <person name="Coyne J.A."/>
            <person name="Daub J."/>
            <person name="David R.G."/>
            <person name="Delcher A.L."/>
            <person name="Delehaunty K."/>
            <person name="Do C.B."/>
            <person name="Ebling H."/>
            <person name="Edwards K."/>
            <person name="Eickbush T."/>
            <person name="Evans J.D."/>
            <person name="Filipski A."/>
            <person name="Findeiss S."/>
            <person name="Freyhult E."/>
            <person name="Fulton L."/>
            <person name="Fulton R."/>
            <person name="Garcia A.C."/>
            <person name="Gardiner A."/>
            <person name="Garfield D.A."/>
            <person name="Garvin B.E."/>
            <person name="Gibson G."/>
            <person name="Gilbert D."/>
            <person name="Gnerre S."/>
            <person name="Godfrey J."/>
            <person name="Good R."/>
            <person name="Gotea V."/>
            <person name="Gravely B."/>
            <person name="Greenberg A.J."/>
            <person name="Griffiths-Jones S."/>
            <person name="Gross S."/>
            <person name="Guigo R."/>
            <person name="Gustafson E.A."/>
            <person name="Haerty W."/>
            <person name="Hahn M.W."/>
            <person name="Halligan D.L."/>
            <person name="Halpern A.L."/>
            <person name="Halter G.M."/>
            <person name="Han M.V."/>
            <person name="Heger A."/>
            <person name="Hillier L."/>
            <person name="Hinrichs A.S."/>
            <person name="Holmes I."/>
            <person name="Hoskins R.A."/>
            <person name="Hubisz M.J."/>
            <person name="Hultmark D."/>
            <person name="Huntley M.A."/>
            <person name="Jaffe D.B."/>
            <person name="Jagadeeshan S."/>
            <person name="Jeck W.R."/>
            <person name="Johnson J."/>
            <person name="Jones C.D."/>
            <person name="Jordan W.C."/>
            <person name="Karpen G.H."/>
            <person name="Kataoka E."/>
            <person name="Keightley P.D."/>
            <person name="Kheradpour P."/>
            <person name="Kirkness E.F."/>
            <person name="Koerich L.B."/>
            <person name="Kristiansen K."/>
            <person name="Kudrna D."/>
            <person name="Kulathinal R.J."/>
            <person name="Kumar S."/>
            <person name="Kwok R."/>
            <person name="Lander E."/>
            <person name="Langley C.H."/>
            <person name="Lapoint R."/>
            <person name="Lazzaro B.P."/>
            <person name="Lee S.J."/>
            <person name="Levesque L."/>
            <person name="Li R."/>
            <person name="Lin C.F."/>
            <person name="Lin M.F."/>
            <person name="Lindblad-Toh K."/>
            <person name="Llopart A."/>
            <person name="Long M."/>
            <person name="Low L."/>
            <person name="Lozovsky E."/>
            <person name="Lu J."/>
            <person name="Luo M."/>
            <person name="Machado C.A."/>
            <person name="Makalowski W."/>
            <person name="Marzo M."/>
            <person name="Matsuda M."/>
            <person name="Matzkin L."/>
            <person name="McAllister B."/>
            <person name="McBride C.S."/>
            <person name="McKernan B."/>
            <person name="McKernan K."/>
            <person name="Mendez-Lago M."/>
            <person name="Minx P."/>
            <person name="Mollenhauer M.U."/>
            <person name="Montooth K."/>
            <person name="Mount S.M."/>
            <person name="Mu X."/>
            <person name="Myers E."/>
            <person name="Negre B."/>
            <person name="Newfeld S."/>
            <person name="Nielsen R."/>
            <person name="Noor M.A."/>
            <person name="O'Grady P."/>
            <person name="Pachter L."/>
            <person name="Papaceit M."/>
            <person name="Parisi M.J."/>
            <person name="Parisi M."/>
            <person name="Parts L."/>
            <person name="Pedersen J.S."/>
            <person name="Pesole G."/>
            <person name="Phillippy A.M."/>
            <person name="Ponting C.P."/>
            <person name="Pop M."/>
            <person name="Porcelli D."/>
            <person name="Powell J.R."/>
            <person name="Prohaska S."/>
            <person name="Pruitt K."/>
            <person name="Puig M."/>
            <person name="Quesneville H."/>
            <person name="Ram K.R."/>
            <person name="Rand D."/>
            <person name="Rasmussen M.D."/>
            <person name="Reed L.K."/>
            <person name="Reenan R."/>
            <person name="Reily A."/>
            <person name="Remington K.A."/>
            <person name="Rieger T.T."/>
            <person name="Ritchie M.G."/>
            <person name="Robin C."/>
            <person name="Rogers Y.H."/>
            <person name="Rohde C."/>
            <person name="Rozas J."/>
            <person name="Rubenfield M.J."/>
            <person name="Ruiz A."/>
            <person name="Russo S."/>
            <person name="Salzberg S.L."/>
            <person name="Sanchez-Gracia A."/>
            <person name="Saranga D.J."/>
            <person name="Sato H."/>
            <person name="Schaeffer S.W."/>
            <person name="Schatz M.C."/>
            <person name="Schlenke T."/>
            <person name="Schwartz R."/>
            <person name="Segarra C."/>
            <person name="Singh R.S."/>
            <person name="Sirot L."/>
            <person name="Sirota M."/>
            <person name="Sisneros N.B."/>
            <person name="Smith C.D."/>
            <person name="Smith T.F."/>
            <person name="Spieth J."/>
            <person name="Stage D.E."/>
            <person name="Stark A."/>
            <person name="Stephan W."/>
            <person name="Strausberg R.L."/>
            <person name="Strempel S."/>
            <person name="Sturgill D."/>
            <person name="Sutton G."/>
            <person name="Sutton G.G."/>
            <person name="Tao W."/>
            <person name="Teichmann S."/>
            <person name="Tobari Y.N."/>
            <person name="Tomimura Y."/>
            <person name="Tsolas J.M."/>
            <person name="Valente V.L."/>
            <person name="Venter E."/>
            <person name="Venter J.C."/>
            <person name="Vicario S."/>
            <person name="Vieira F.G."/>
            <person name="Vilella A.J."/>
            <person name="Villasante A."/>
            <person name="Walenz B."/>
            <person name="Wang J."/>
            <person name="Wasserman M."/>
            <person name="Watts T."/>
            <person name="Wilson D."/>
            <person name="Wilson R.K."/>
            <person name="Wing R.A."/>
            <person name="Wolfner M.F."/>
            <person name="Wong A."/>
            <person name="Wong G.K."/>
            <person name="Wu C.I."/>
            <person name="Wu G."/>
            <person name="Yamamoto D."/>
            <person name="Yang H.P."/>
            <person name="Yang S.P."/>
            <person name="Yorke J.A."/>
            <person name="Yoshida K."/>
            <person name="Zdobnov E."/>
            <person name="Zhang P."/>
            <person name="Zhang Y."/>
            <person name="Zimin A.V."/>
            <person name="Baldwin J."/>
            <person name="Abdouelleil A."/>
            <person name="Abdulkadir J."/>
            <person name="Abebe A."/>
            <person name="Abera B."/>
            <person name="Abreu J."/>
            <person name="Acer S.C."/>
            <person name="Aftuck L."/>
            <person name="Alexander A."/>
            <person name="An P."/>
            <person name="Anderson E."/>
            <person name="Anderson S."/>
            <person name="Arachi H."/>
            <person name="Azer M."/>
            <person name="Bachantsang P."/>
            <person name="Barry A."/>
            <person name="Bayul T."/>
            <person name="Berlin A."/>
            <person name="Bessette D."/>
            <person name="Bloom T."/>
            <person name="Blye J."/>
            <person name="Boguslavskiy L."/>
            <person name="Bonnet C."/>
            <person name="Boukhgalter B."/>
            <person name="Bourzgui I."/>
            <person name="Brown A."/>
            <person name="Cahill P."/>
            <person name="Channer S."/>
            <person name="Cheshatsang Y."/>
            <person name="Chuda L."/>
            <person name="Citroen M."/>
            <person name="Collymore A."/>
            <person name="Cooke P."/>
            <person name="Costello M."/>
            <person name="D'Aco K."/>
            <person name="Daza R."/>
            <person name="De Haan G."/>
            <person name="DeGray S."/>
            <person name="DeMaso C."/>
            <person name="Dhargay N."/>
            <person name="Dooley K."/>
            <person name="Dooley E."/>
            <person name="Doricent M."/>
            <person name="Dorje P."/>
            <person name="Dorjee K."/>
            <person name="Dupes A."/>
            <person name="Elong R."/>
            <person name="Falk J."/>
            <person name="Farina A."/>
            <person name="Faro S."/>
            <person name="Ferguson D."/>
            <person name="Fisher S."/>
            <person name="Foley C.D."/>
            <person name="Franke A."/>
            <person name="Friedrich D."/>
            <person name="Gadbois L."/>
            <person name="Gearin G."/>
            <person name="Gearin C.R."/>
            <person name="Giannoukos G."/>
            <person name="Goode T."/>
            <person name="Graham J."/>
            <person name="Grandbois E."/>
            <person name="Grewal S."/>
            <person name="Gyaltsen K."/>
            <person name="Hafez N."/>
            <person name="Hagos B."/>
            <person name="Hall J."/>
            <person name="Henson C."/>
            <person name="Hollinger A."/>
            <person name="Honan T."/>
            <person name="Huard M.D."/>
            <person name="Hughes L."/>
            <person name="Hurhula B."/>
            <person name="Husby M.E."/>
            <person name="Kamat A."/>
            <person name="Kanga B."/>
            <person name="Kashin S."/>
            <person name="Khazanovich D."/>
            <person name="Kisner P."/>
            <person name="Lance K."/>
            <person name="Lara M."/>
            <person name="Lee W."/>
            <person name="Lennon N."/>
            <person name="Letendre F."/>
            <person name="LeVine R."/>
            <person name="Lipovsky A."/>
            <person name="Liu X."/>
            <person name="Liu J."/>
            <person name="Liu S."/>
            <person name="Lokyitsang T."/>
            <person name="Lokyitsang Y."/>
            <person name="Lubonja R."/>
            <person name="Lui A."/>
            <person name="MacDonald P."/>
            <person name="Magnisalis V."/>
            <person name="Maru K."/>
            <person name="Matthews C."/>
            <person name="McCusker W."/>
            <person name="McDonough S."/>
            <person name="Mehta T."/>
            <person name="Meldrim J."/>
            <person name="Meneus L."/>
            <person name="Mihai O."/>
            <person name="Mihalev A."/>
            <person name="Mihova T."/>
            <person name="Mittelman R."/>
            <person name="Mlenga V."/>
            <person name="Montmayeur A."/>
            <person name="Mulrain L."/>
            <person name="Navidi A."/>
            <person name="Naylor J."/>
            <person name="Negash T."/>
            <person name="Nguyen T."/>
            <person name="Nguyen N."/>
            <person name="Nicol R."/>
            <person name="Norbu C."/>
            <person name="Norbu N."/>
            <person name="Novod N."/>
            <person name="O'Neill B."/>
            <person name="Osman S."/>
            <person name="Markiewicz E."/>
            <person name="Oyono O.L."/>
            <person name="Patti C."/>
            <person name="Phunkhang P."/>
            <person name="Pierre F."/>
            <person name="Priest M."/>
            <person name="Raghuraman S."/>
            <person name="Rege F."/>
            <person name="Reyes R."/>
            <person name="Rise C."/>
            <person name="Rogov P."/>
            <person name="Ross K."/>
            <person name="Ryan E."/>
            <person name="Settipalli S."/>
            <person name="Shea T."/>
            <person name="Sherpa N."/>
            <person name="Shi L."/>
            <person name="Shih D."/>
            <person name="Sparrow T."/>
            <person name="Spaulding J."/>
            <person name="Stalker J."/>
            <person name="Stange-Thomann N."/>
            <person name="Stavropoulos S."/>
            <person name="Stone C."/>
            <person name="Strader C."/>
            <person name="Tesfaye S."/>
            <person name="Thomson T."/>
            <person name="Thoulutsang Y."/>
            <person name="Thoulutsang D."/>
            <person name="Topham K."/>
            <person name="Topping I."/>
            <person name="Tsamla T."/>
            <person name="Vassiliev H."/>
            <person name="Vo A."/>
            <person name="Wangchuk T."/>
            <person name="Wangdi T."/>
            <person name="Weiand M."/>
            <person name="Wilkinson J."/>
            <person name="Wilson A."/>
            <person name="Yadav S."/>
            <person name="Young G."/>
            <person name="Yu Q."/>
            <person name="Zembek L."/>
            <person name="Zhong D."/>
            <person name="Zimmer A."/>
            <person name="Zwirko Z."/>
            <person name="Jaffe D.B."/>
            <person name="Alvarez P."/>
            <person name="Brockman W."/>
            <person name="Butler J."/>
            <person name="Chin C."/>
            <person name="Gnerre S."/>
            <person name="Grabherr M."/>
            <person name="Kleber M."/>
            <person name="Mauceli E."/>
            <person name="MacCallum I."/>
        </authorList>
    </citation>
    <scope>NUCLEOTIDE SEQUENCE [LARGE SCALE GENOMIC DNA]</scope>
    <source>
        <strain evidence="7">Tucson 15010-1051.87</strain>
    </source>
</reference>
<dbReference type="FunCoup" id="B4LYE9">
    <property type="interactions" value="227"/>
</dbReference>
<comment type="similarity">
    <text evidence="1">Belongs to the UDP-glycosyltransferase family.</text>
</comment>
<dbReference type="PANTHER" id="PTHR48043">
    <property type="entry name" value="EG:EG0003.4 PROTEIN-RELATED"/>
    <property type="match status" value="1"/>
</dbReference>
<feature type="signal peptide" evidence="5">
    <location>
        <begin position="1"/>
        <end position="21"/>
    </location>
</feature>
<dbReference type="Proteomes" id="UP000008792">
    <property type="component" value="Unassembled WGS sequence"/>
</dbReference>
<protein>
    <submittedName>
        <fullName evidence="6">Uncharacterized protein, isoform A</fullName>
        <ecNumber evidence="6">2.4.1.-</ecNumber>
    </submittedName>
</protein>
<keyword evidence="3 6" id="KW-0808">Transferase</keyword>
<organism evidence="6 7">
    <name type="scientific">Drosophila virilis</name>
    <name type="common">Fruit fly</name>
    <dbReference type="NCBI Taxonomy" id="7244"/>
    <lineage>
        <taxon>Eukaryota</taxon>
        <taxon>Metazoa</taxon>
        <taxon>Ecdysozoa</taxon>
        <taxon>Arthropoda</taxon>
        <taxon>Hexapoda</taxon>
        <taxon>Insecta</taxon>
        <taxon>Pterygota</taxon>
        <taxon>Neoptera</taxon>
        <taxon>Endopterygota</taxon>
        <taxon>Diptera</taxon>
        <taxon>Brachycera</taxon>
        <taxon>Muscomorpha</taxon>
        <taxon>Ephydroidea</taxon>
        <taxon>Drosophilidae</taxon>
        <taxon>Drosophila</taxon>
    </lineage>
</organism>
<dbReference type="AlphaFoldDB" id="B4LYE9"/>
<keyword evidence="5" id="KW-0732">Signal</keyword>
<evidence type="ECO:0000313" key="6">
    <source>
        <dbReference type="EMBL" id="EDW66945.1"/>
    </source>
</evidence>
<dbReference type="InterPro" id="IPR002213">
    <property type="entry name" value="UDP_glucos_trans"/>
</dbReference>
<dbReference type="HOGENOM" id="CLU_012949_0_2_1"/>
<keyword evidence="4" id="KW-1133">Transmembrane helix</keyword>
<dbReference type="OrthoDB" id="5835829at2759"/>
<evidence type="ECO:0000256" key="5">
    <source>
        <dbReference type="SAM" id="SignalP"/>
    </source>
</evidence>
<dbReference type="PhylomeDB" id="B4LYE9"/>
<dbReference type="eggNOG" id="KOG1192">
    <property type="taxonomic scope" value="Eukaryota"/>
</dbReference>
<dbReference type="InterPro" id="IPR050271">
    <property type="entry name" value="UDP-glycosyltransferase"/>
</dbReference>
<keyword evidence="4" id="KW-0472">Membrane</keyword>
<dbReference type="Pfam" id="PF00201">
    <property type="entry name" value="UDPGT"/>
    <property type="match status" value="1"/>
</dbReference>
<keyword evidence="4" id="KW-0812">Transmembrane</keyword>
<feature type="chain" id="PRO_5002816857" evidence="5">
    <location>
        <begin position="22"/>
        <end position="521"/>
    </location>
</feature>
<keyword evidence="2 6" id="KW-0328">Glycosyltransferase</keyword>
<proteinExistence type="inferred from homology"/>
<dbReference type="PANTHER" id="PTHR48043:SF145">
    <property type="entry name" value="FI06409P-RELATED"/>
    <property type="match status" value="1"/>
</dbReference>
<evidence type="ECO:0000313" key="7">
    <source>
        <dbReference type="Proteomes" id="UP000008792"/>
    </source>
</evidence>
<dbReference type="EMBL" id="CH940650">
    <property type="protein sequence ID" value="EDW66945.1"/>
    <property type="molecule type" value="Genomic_DNA"/>
</dbReference>
<accession>B4LYE9</accession>
<dbReference type="CDD" id="cd03784">
    <property type="entry name" value="GT1_Gtf-like"/>
    <property type="match status" value="1"/>
</dbReference>
<dbReference type="SUPFAM" id="SSF53756">
    <property type="entry name" value="UDP-Glycosyltransferase/glycogen phosphorylase"/>
    <property type="match status" value="1"/>
</dbReference>
<name>B4LYE9_DROVI</name>
<dbReference type="OMA" id="IMAEFFY"/>
<feature type="transmembrane region" description="Helical" evidence="4">
    <location>
        <begin position="481"/>
        <end position="504"/>
    </location>
</feature>
<evidence type="ECO:0000256" key="4">
    <source>
        <dbReference type="SAM" id="Phobius"/>
    </source>
</evidence>
<keyword evidence="7" id="KW-1185">Reference proteome</keyword>
<gene>
    <name evidence="6" type="primary">Dvir\GJ23344</name>
    <name evidence="6" type="ORF">Dvir_GJ23344</name>
</gene>
<dbReference type="InParanoid" id="B4LYE9"/>
<evidence type="ECO:0000256" key="2">
    <source>
        <dbReference type="ARBA" id="ARBA00022676"/>
    </source>
</evidence>
<sequence>MVGHTSGALLVFGLCLQLTHAANILAVFSYSFPSPFLLVGPYMKALVHKGHQVTIISAKNHLADIDGARHIRVEMLDQLMEDFLNYDFEKDFPMSKWQQALIMAEFFYNSSRYILSDAGVQSLIQDKSAHFDMVIVQASHTDALYGFAPFYNASLVGLSVYGTAWNIDYLAGNKAPSVYEPMSPDGYSTGLGLMQKLKNWIYITEEWLLEQLVYLPTQMQLYKRFFNKSAESLYNIRRNFSLMLINQHFSLGRARSNVPNVIEVAGIHLENPSDQLDDDLQRFVDEADHGFIIFSMGMEITGKWLPPDWLLIMQEIFAQLPQRVVWKYEQAPPNKSENIYISPMLPQRELLAHPKVKLFITHGGAMSIIEGAYYGVPMLCLPMYYDHFGNADRMKHAGVAQIQGILTMTVETMTNAIKELIKNPVYAQNAQQMSERLRDQPMSSLDTAVWWTEYVLRHKGAPHMRISEDDMSFMQYYSLDFILVFFVRFGVAILIITCVGLKLLSFLLKPSHILSSVPLLK</sequence>
<dbReference type="Gene3D" id="3.40.50.2000">
    <property type="entry name" value="Glycogen Phosphorylase B"/>
    <property type="match status" value="1"/>
</dbReference>
<dbReference type="GO" id="GO:0008194">
    <property type="term" value="F:UDP-glycosyltransferase activity"/>
    <property type="evidence" value="ECO:0007669"/>
    <property type="project" value="InterPro"/>
</dbReference>
<dbReference type="KEGG" id="dvi:6630266"/>